<dbReference type="InterPro" id="IPR002404">
    <property type="entry name" value="IRS_PTB"/>
</dbReference>
<dbReference type="PROSITE" id="PS51064">
    <property type="entry name" value="IRS_PTB"/>
    <property type="match status" value="1"/>
</dbReference>
<protein>
    <submittedName>
        <fullName evidence="5">Docking 1</fullName>
    </submittedName>
</protein>
<dbReference type="Proteomes" id="UP001295444">
    <property type="component" value="Chromosome 06"/>
</dbReference>
<dbReference type="GO" id="GO:0043410">
    <property type="term" value="P:positive regulation of MAPK cascade"/>
    <property type="evidence" value="ECO:0007669"/>
    <property type="project" value="TreeGrafter"/>
</dbReference>
<dbReference type="PANTHER" id="PTHR21258:SF46">
    <property type="entry name" value="DOCKING PROTEIN 1"/>
    <property type="match status" value="1"/>
</dbReference>
<dbReference type="InterPro" id="IPR037751">
    <property type="entry name" value="Dok1/2/3_PTB"/>
</dbReference>
<feature type="region of interest" description="Disordered" evidence="3">
    <location>
        <begin position="486"/>
        <end position="585"/>
    </location>
</feature>
<dbReference type="InterPro" id="IPR001849">
    <property type="entry name" value="PH_domain"/>
</dbReference>
<dbReference type="SMART" id="SM01244">
    <property type="entry name" value="IRS"/>
    <property type="match status" value="1"/>
</dbReference>
<reference evidence="5" key="1">
    <citation type="submission" date="2022-03" db="EMBL/GenBank/DDBJ databases">
        <authorList>
            <person name="Alioto T."/>
            <person name="Alioto T."/>
            <person name="Gomez Garrido J."/>
        </authorList>
    </citation>
    <scope>NUCLEOTIDE SEQUENCE</scope>
</reference>
<feature type="compositionally biased region" description="Polar residues" evidence="3">
    <location>
        <begin position="491"/>
        <end position="502"/>
    </location>
</feature>
<dbReference type="PANTHER" id="PTHR21258">
    <property type="entry name" value="DOCKING PROTEIN RELATED"/>
    <property type="match status" value="1"/>
</dbReference>
<feature type="compositionally biased region" description="Low complexity" evidence="3">
    <location>
        <begin position="536"/>
        <end position="551"/>
    </location>
</feature>
<dbReference type="Gene3D" id="2.30.29.30">
    <property type="entry name" value="Pleckstrin-homology domain (PH domain)/Phosphotyrosine-binding domain (PTB)"/>
    <property type="match status" value="2"/>
</dbReference>
<gene>
    <name evidence="5" type="ORF">PECUL_23A059093</name>
</gene>
<dbReference type="InterPro" id="IPR050996">
    <property type="entry name" value="Docking_Protein_DOK"/>
</dbReference>
<feature type="region of interest" description="Disordered" evidence="3">
    <location>
        <begin position="285"/>
        <end position="365"/>
    </location>
</feature>
<feature type="compositionally biased region" description="Polar residues" evidence="3">
    <location>
        <begin position="556"/>
        <end position="575"/>
    </location>
</feature>
<feature type="compositionally biased region" description="Polar residues" evidence="3">
    <location>
        <begin position="336"/>
        <end position="349"/>
    </location>
</feature>
<dbReference type="EMBL" id="OW240917">
    <property type="protein sequence ID" value="CAH2299046.1"/>
    <property type="molecule type" value="Genomic_DNA"/>
</dbReference>
<evidence type="ECO:0000256" key="3">
    <source>
        <dbReference type="SAM" id="MobiDB-lite"/>
    </source>
</evidence>
<dbReference type="GO" id="GO:0007265">
    <property type="term" value="P:Ras protein signal transduction"/>
    <property type="evidence" value="ECO:0007669"/>
    <property type="project" value="TreeGrafter"/>
</dbReference>
<name>A0AAD1SDP7_PELCU</name>
<evidence type="ECO:0000313" key="5">
    <source>
        <dbReference type="EMBL" id="CAH2299046.1"/>
    </source>
</evidence>
<feature type="compositionally biased region" description="Polar residues" evidence="3">
    <location>
        <begin position="285"/>
        <end position="295"/>
    </location>
</feature>
<evidence type="ECO:0000256" key="2">
    <source>
        <dbReference type="ARBA" id="ARBA00022553"/>
    </source>
</evidence>
<dbReference type="GO" id="GO:0005737">
    <property type="term" value="C:cytoplasm"/>
    <property type="evidence" value="ECO:0007669"/>
    <property type="project" value="TreeGrafter"/>
</dbReference>
<proteinExistence type="inferred from homology"/>
<dbReference type="CDD" id="cd01203">
    <property type="entry name" value="PTB_DOK1_DOK2_DOK3"/>
    <property type="match status" value="1"/>
</dbReference>
<feature type="region of interest" description="Disordered" evidence="3">
    <location>
        <begin position="645"/>
        <end position="674"/>
    </location>
</feature>
<dbReference type="Pfam" id="PF02174">
    <property type="entry name" value="IRS"/>
    <property type="match status" value="1"/>
</dbReference>
<organism evidence="5 6">
    <name type="scientific">Pelobates cultripes</name>
    <name type="common">Western spadefoot toad</name>
    <dbReference type="NCBI Taxonomy" id="61616"/>
    <lineage>
        <taxon>Eukaryota</taxon>
        <taxon>Metazoa</taxon>
        <taxon>Chordata</taxon>
        <taxon>Craniata</taxon>
        <taxon>Vertebrata</taxon>
        <taxon>Euteleostomi</taxon>
        <taxon>Amphibia</taxon>
        <taxon>Batrachia</taxon>
        <taxon>Anura</taxon>
        <taxon>Pelobatoidea</taxon>
        <taxon>Pelobatidae</taxon>
        <taxon>Pelobates</taxon>
    </lineage>
</organism>
<dbReference type="InterPro" id="IPR011993">
    <property type="entry name" value="PH-like_dom_sf"/>
</dbReference>
<accession>A0AAD1SDP7</accession>
<comment type="similarity">
    <text evidence="1">Belongs to the DOK family. Type A subfamily.</text>
</comment>
<feature type="compositionally biased region" description="Low complexity" evidence="3">
    <location>
        <begin position="576"/>
        <end position="585"/>
    </location>
</feature>
<evidence type="ECO:0000313" key="6">
    <source>
        <dbReference type="Proteomes" id="UP001295444"/>
    </source>
</evidence>
<sequence>MLKYMGIGKRLLAWIAALYSRPHATKWKRCYVLLYPDSPFGVARLEFYDWKDGTVAGEKFLNRRAADRKIVRLAECVCVAPAPSENGHKENMTAFTLETNDKTILLSTERLLSNEWIQKLSEVAFPNNLNGCKSNQEKKSEDTVDVPLEMAVNSIYVSREEVCEFLVTVQRTEAAERCSLRGSYILRAEVDCLILIDPNTKQSLYSWPYKLLRRYGRDKVMFSFEAGRRCSSGPGNFTFETSQGHEIFQRVESSIRAQQGTENRLSCSILDTDVFAENASHVLESTSSEVQTKNVISRKEPEEKPVKGRTLPNPPMAKSAAPQHLLEPSAFGSKPVISNTPPRSPVSKSASHHSGGDTDDLVGVYSEPKDSVRGVKPVFDPLYSDPVDSVKGQITNRDMSGVSPLYSDLYEQVGYEVVGVVSPKLQTNPTFRPTSEEHIYDEPEGIAQSSEPPQLYSEVRMEKGAWMKQASDEKLRYEYPYNPVTDDYSVPNFQGQRVQPRNRSGPKPVPAPKPQGVTLLKTIGKEPETDKTFTQSHSISSNSNNNNSSHIEPLYSQIQKTGASSKLQSPANPQCTTSTPGTPVSVPLPTKPPSLPALPFPNKPLPHSVKASGVPGLPIPSKPHVLPPATLLTKPIPLYPQPVTQASQSLGCPEKELSVDENRQTSIYEDMGVL</sequence>
<feature type="compositionally biased region" description="Basic and acidic residues" evidence="3">
    <location>
        <begin position="297"/>
        <end position="306"/>
    </location>
</feature>
<dbReference type="SMART" id="SM00310">
    <property type="entry name" value="PTBI"/>
    <property type="match status" value="1"/>
</dbReference>
<evidence type="ECO:0000259" key="4">
    <source>
        <dbReference type="PROSITE" id="PS51064"/>
    </source>
</evidence>
<feature type="domain" description="IRS-type PTB" evidence="4">
    <location>
        <begin position="161"/>
        <end position="265"/>
    </location>
</feature>
<dbReference type="GO" id="GO:0007169">
    <property type="term" value="P:cell surface receptor protein tyrosine kinase signaling pathway"/>
    <property type="evidence" value="ECO:0007669"/>
    <property type="project" value="TreeGrafter"/>
</dbReference>
<keyword evidence="2" id="KW-0597">Phosphoprotein</keyword>
<feature type="compositionally biased region" description="Basic and acidic residues" evidence="3">
    <location>
        <begin position="653"/>
        <end position="663"/>
    </location>
</feature>
<evidence type="ECO:0000256" key="1">
    <source>
        <dbReference type="ARBA" id="ARBA00010955"/>
    </source>
</evidence>
<dbReference type="SUPFAM" id="SSF50729">
    <property type="entry name" value="PH domain-like"/>
    <property type="match status" value="2"/>
</dbReference>
<keyword evidence="6" id="KW-1185">Reference proteome</keyword>
<dbReference type="AlphaFoldDB" id="A0AAD1SDP7"/>
<dbReference type="SMART" id="SM00233">
    <property type="entry name" value="PH"/>
    <property type="match status" value="1"/>
</dbReference>